<sequence length="481" mass="55866">MYIPEWEIENAIVWNPALVEISGRLEKLSFIENQKYLKNTGRYIDILFKSDDKLVIVEVKCIYIDEPAIIFDQVLEYKKELSSELGVPKEKIVCSLVSPMGFSEEVLSLCNNLGIFTKKLDENEIICSTPKNKPKVKSNILPDHIKSDLKIDNKFMKILRKRNSNFSNLKFTNESSKNKEIINEIESIKKLKNDGIHDELAKKRIGEIFTEISKNAPIRAHEVNTNSDGRLVDNYDKWFWLFYSVMDRRSNAANFVKAKEALEKKDLFNPYKIIKLIGEKDEKTAINRIASILENSRFPLMRDSTMGDLAFPRSIVEAAKFISKYDYDFERLYAHHIDNSNGDPYTAYKTLRKDLEESIYGVGPRISSQFIRGMVLKGSWNLPLTDDKLLEMCKFNIRFASKMRLGLIENESTYYSDLGRFAEEYLGGNRAIISHVLWYVRKRYCDKKIMCDECKLAGYCGYFLKTLQDEPVKKDLSWFVS</sequence>
<dbReference type="EMBL" id="FZMP01000025">
    <property type="protein sequence ID" value="SNQ59514.1"/>
    <property type="molecule type" value="Genomic_DNA"/>
</dbReference>
<proteinExistence type="predicted"/>
<keyword evidence="2" id="KW-1185">Reference proteome</keyword>
<accession>A0A284VJP8</accession>
<dbReference type="AlphaFoldDB" id="A0A284VJP8"/>
<protein>
    <submittedName>
        <fullName evidence="1">Uncharacterized protein</fullName>
    </submittedName>
</protein>
<evidence type="ECO:0000313" key="2">
    <source>
        <dbReference type="Proteomes" id="UP000218615"/>
    </source>
</evidence>
<reference evidence="2" key="1">
    <citation type="submission" date="2017-06" db="EMBL/GenBank/DDBJ databases">
        <authorList>
            <person name="Cremers G."/>
        </authorList>
    </citation>
    <scope>NUCLEOTIDE SEQUENCE [LARGE SCALE GENOMIC DNA]</scope>
</reference>
<gene>
    <name evidence="1" type="ORF">MNV_1200007</name>
</gene>
<name>A0A284VJP8_9EURY</name>
<organism evidence="1 2">
    <name type="scientific">Candidatus Methanoperedens nitratireducens</name>
    <dbReference type="NCBI Taxonomy" id="1392998"/>
    <lineage>
        <taxon>Archaea</taxon>
        <taxon>Methanobacteriati</taxon>
        <taxon>Methanobacteriota</taxon>
        <taxon>Stenosarchaea group</taxon>
        <taxon>Methanomicrobia</taxon>
        <taxon>Methanosarcinales</taxon>
        <taxon>ANME-2 cluster</taxon>
        <taxon>Candidatus Methanoperedentaceae</taxon>
        <taxon>Candidatus Methanoperedens</taxon>
    </lineage>
</organism>
<dbReference type="RefSeq" id="WP_096203877.1">
    <property type="nucleotide sequence ID" value="NZ_FZMP01000025.1"/>
</dbReference>
<dbReference type="Proteomes" id="UP000218615">
    <property type="component" value="Unassembled WGS sequence"/>
</dbReference>
<evidence type="ECO:0000313" key="1">
    <source>
        <dbReference type="EMBL" id="SNQ59514.1"/>
    </source>
</evidence>